<accession>A0AAW7CW60</accession>
<dbReference type="GO" id="GO:0004803">
    <property type="term" value="F:transposase activity"/>
    <property type="evidence" value="ECO:0007669"/>
    <property type="project" value="InterPro"/>
</dbReference>
<dbReference type="RefSeq" id="WP_196544385.1">
    <property type="nucleotide sequence ID" value="NZ_JASVWJ010000015.1"/>
</dbReference>
<evidence type="ECO:0000313" key="4">
    <source>
        <dbReference type="Proteomes" id="UP001224739"/>
    </source>
</evidence>
<evidence type="ECO:0000259" key="1">
    <source>
        <dbReference type="Pfam" id="PF01797"/>
    </source>
</evidence>
<evidence type="ECO:0000313" key="3">
    <source>
        <dbReference type="EMBL" id="MDL5356246.1"/>
    </source>
</evidence>
<name>A0AAW7CW60_9GAMM</name>
<dbReference type="InterPro" id="IPR036515">
    <property type="entry name" value="Transposase_17_sf"/>
</dbReference>
<dbReference type="AlphaFoldDB" id="A0AAW7CW60"/>
<dbReference type="GeneID" id="83611926"/>
<sequence>THLRMQSKTGLLWSRSYFVCSTGGATIETLRAYVQSQSTSD</sequence>
<feature type="domain" description="Transposase IS200-like" evidence="1">
    <location>
        <begin position="5"/>
        <end position="37"/>
    </location>
</feature>
<dbReference type="Proteomes" id="UP001224739">
    <property type="component" value="Unassembled WGS sequence"/>
</dbReference>
<protein>
    <submittedName>
        <fullName evidence="3">Transposase</fullName>
    </submittedName>
</protein>
<comment type="caution">
    <text evidence="3">The sequence shown here is derived from an EMBL/GenBank/DDBJ whole genome shotgun (WGS) entry which is preliminary data.</text>
</comment>
<feature type="non-terminal residue" evidence="3">
    <location>
        <position position="1"/>
    </location>
</feature>
<dbReference type="GO" id="GO:0003677">
    <property type="term" value="F:DNA binding"/>
    <property type="evidence" value="ECO:0007669"/>
    <property type="project" value="InterPro"/>
</dbReference>
<dbReference type="EMBL" id="JASVWL010000003">
    <property type="protein sequence ID" value="MDL5354313.1"/>
    <property type="molecule type" value="Genomic_DNA"/>
</dbReference>
<dbReference type="EMBL" id="JASVWL010000015">
    <property type="protein sequence ID" value="MDL5356246.1"/>
    <property type="molecule type" value="Genomic_DNA"/>
</dbReference>
<evidence type="ECO:0000313" key="2">
    <source>
        <dbReference type="EMBL" id="MDL5354313.1"/>
    </source>
</evidence>
<organism evidence="3 4">
    <name type="scientific">Proteus faecis</name>
    <dbReference type="NCBI Taxonomy" id="2050967"/>
    <lineage>
        <taxon>Bacteria</taxon>
        <taxon>Pseudomonadati</taxon>
        <taxon>Pseudomonadota</taxon>
        <taxon>Gammaproteobacteria</taxon>
        <taxon>Enterobacterales</taxon>
        <taxon>Morganellaceae</taxon>
        <taxon>Proteus</taxon>
    </lineage>
</organism>
<dbReference type="Gene3D" id="3.30.70.1290">
    <property type="entry name" value="Transposase IS200-like"/>
    <property type="match status" value="1"/>
</dbReference>
<reference evidence="3" key="1">
    <citation type="submission" date="2023-06" db="EMBL/GenBank/DDBJ databases">
        <title>Acute promotion of culturable opportunistic pathogens and persistent increase of antibiotic resistance following antibiotic exposure in mouse gut microbiota.</title>
        <authorList>
            <person name="Li L."/>
            <person name="Wang B."/>
            <person name="Sun Y."/>
            <person name="Wang M."/>
            <person name="Xu H."/>
        </authorList>
    </citation>
    <scope>NUCLEOTIDE SEQUENCE</scope>
    <source>
        <strain evidence="3">EPA10_1</strain>
    </source>
</reference>
<dbReference type="GO" id="GO:0006313">
    <property type="term" value="P:DNA transposition"/>
    <property type="evidence" value="ECO:0007669"/>
    <property type="project" value="InterPro"/>
</dbReference>
<dbReference type="InterPro" id="IPR002686">
    <property type="entry name" value="Transposase_17"/>
</dbReference>
<gene>
    <name evidence="2" type="ORF">QSH02_05580</name>
    <name evidence="3" type="ORF">QSH02_15500</name>
</gene>
<dbReference type="SUPFAM" id="SSF143422">
    <property type="entry name" value="Transposase IS200-like"/>
    <property type="match status" value="1"/>
</dbReference>
<dbReference type="Pfam" id="PF01797">
    <property type="entry name" value="Y1_Tnp"/>
    <property type="match status" value="1"/>
</dbReference>
<proteinExistence type="predicted"/>